<feature type="compositionally biased region" description="Basic and acidic residues" evidence="1">
    <location>
        <begin position="2430"/>
        <end position="2443"/>
    </location>
</feature>
<feature type="region of interest" description="Disordered" evidence="1">
    <location>
        <begin position="2846"/>
        <end position="3258"/>
    </location>
</feature>
<feature type="compositionally biased region" description="Polar residues" evidence="1">
    <location>
        <begin position="3021"/>
        <end position="3034"/>
    </location>
</feature>
<dbReference type="PANTHER" id="PTHR23244:SF493">
    <property type="entry name" value="GALACTOSE OXIDASE, CENTRAL DOMAIN FAMILY PROTEIN"/>
    <property type="match status" value="1"/>
</dbReference>
<feature type="compositionally biased region" description="Acidic residues" evidence="1">
    <location>
        <begin position="2880"/>
        <end position="2895"/>
    </location>
</feature>
<feature type="compositionally biased region" description="Low complexity" evidence="1">
    <location>
        <begin position="2597"/>
        <end position="2636"/>
    </location>
</feature>
<evidence type="ECO:0000256" key="1">
    <source>
        <dbReference type="SAM" id="MobiDB-lite"/>
    </source>
</evidence>
<evidence type="ECO:0000313" key="3">
    <source>
        <dbReference type="Proteomes" id="UP000274082"/>
    </source>
</evidence>
<evidence type="ECO:0000313" key="2">
    <source>
        <dbReference type="EMBL" id="AYU78945.1"/>
    </source>
</evidence>
<dbReference type="Gene3D" id="2.120.10.80">
    <property type="entry name" value="Kelch-type beta propeller"/>
    <property type="match status" value="2"/>
</dbReference>
<feature type="region of interest" description="Disordered" evidence="1">
    <location>
        <begin position="196"/>
        <end position="261"/>
    </location>
</feature>
<feature type="compositionally biased region" description="Low complexity" evidence="1">
    <location>
        <begin position="3010"/>
        <end position="3019"/>
    </location>
</feature>
<feature type="compositionally biased region" description="Low complexity" evidence="1">
    <location>
        <begin position="231"/>
        <end position="246"/>
    </location>
</feature>
<dbReference type="PANTHER" id="PTHR23244">
    <property type="entry name" value="KELCH REPEAT DOMAIN"/>
    <property type="match status" value="1"/>
</dbReference>
<name>A0A3S7WXK5_LEIDO</name>
<feature type="region of interest" description="Disordered" evidence="1">
    <location>
        <begin position="1240"/>
        <end position="1261"/>
    </location>
</feature>
<gene>
    <name evidence="2" type="ORF">LdCL_230013300</name>
</gene>
<feature type="compositionally biased region" description="Low complexity" evidence="1">
    <location>
        <begin position="2562"/>
        <end position="2572"/>
    </location>
</feature>
<dbReference type="OrthoDB" id="10251809at2759"/>
<organism evidence="2 3">
    <name type="scientific">Leishmania donovani</name>
    <dbReference type="NCBI Taxonomy" id="5661"/>
    <lineage>
        <taxon>Eukaryota</taxon>
        <taxon>Discoba</taxon>
        <taxon>Euglenozoa</taxon>
        <taxon>Kinetoplastea</taxon>
        <taxon>Metakinetoplastina</taxon>
        <taxon>Trypanosomatida</taxon>
        <taxon>Trypanosomatidae</taxon>
        <taxon>Leishmaniinae</taxon>
        <taxon>Leishmania</taxon>
    </lineage>
</organism>
<accession>A0A3S7WXK5</accession>
<dbReference type="VEuPathDB" id="TriTrypDB:LdCL_230013300"/>
<feature type="compositionally biased region" description="Low complexity" evidence="1">
    <location>
        <begin position="3052"/>
        <end position="3065"/>
    </location>
</feature>
<keyword evidence="3" id="KW-1185">Reference proteome</keyword>
<feature type="region of interest" description="Disordered" evidence="1">
    <location>
        <begin position="2381"/>
        <end position="2801"/>
    </location>
</feature>
<feature type="region of interest" description="Disordered" evidence="1">
    <location>
        <begin position="989"/>
        <end position="1008"/>
    </location>
</feature>
<feature type="compositionally biased region" description="Basic and acidic residues" evidence="1">
    <location>
        <begin position="2485"/>
        <end position="2503"/>
    </location>
</feature>
<reference evidence="2 3" key="1">
    <citation type="journal article" date="2018" name="Sci. Rep.">
        <title>A complete Leishmania donovani reference genome identifies novel genetic variations associated with virulence.</title>
        <authorList>
            <person name="Lypaczewski P."/>
            <person name="Hoshizaki J."/>
            <person name="Zhang W.-W."/>
            <person name="McCall L.-I."/>
            <person name="Torcivia-Rodriguez J."/>
            <person name="Simonyan V."/>
            <person name="Kaur A."/>
            <person name="Dewar K."/>
            <person name="Matlashewski G."/>
        </authorList>
    </citation>
    <scope>NUCLEOTIDE SEQUENCE [LARGE SCALE GENOMIC DNA]</scope>
    <source>
        <strain evidence="2 3">LdCL</strain>
    </source>
</reference>
<feature type="compositionally biased region" description="Low complexity" evidence="1">
    <location>
        <begin position="2752"/>
        <end position="2765"/>
    </location>
</feature>
<feature type="compositionally biased region" description="Low complexity" evidence="1">
    <location>
        <begin position="2784"/>
        <end position="2796"/>
    </location>
</feature>
<feature type="compositionally biased region" description="Low complexity" evidence="1">
    <location>
        <begin position="2912"/>
        <end position="2922"/>
    </location>
</feature>
<feature type="region of interest" description="Disordered" evidence="1">
    <location>
        <begin position="3271"/>
        <end position="3327"/>
    </location>
</feature>
<feature type="compositionally biased region" description="Basic and acidic residues" evidence="1">
    <location>
        <begin position="3132"/>
        <end position="3142"/>
    </location>
</feature>
<feature type="compositionally biased region" description="Polar residues" evidence="1">
    <location>
        <begin position="221"/>
        <end position="230"/>
    </location>
</feature>
<feature type="compositionally biased region" description="Low complexity" evidence="1">
    <location>
        <begin position="3144"/>
        <end position="3154"/>
    </location>
</feature>
<feature type="compositionally biased region" description="Basic and acidic residues" evidence="1">
    <location>
        <begin position="2934"/>
        <end position="2946"/>
    </location>
</feature>
<dbReference type="VEuPathDB" id="TriTrypDB:LdBPK_230670.1"/>
<feature type="region of interest" description="Disordered" evidence="1">
    <location>
        <begin position="2132"/>
        <end position="2184"/>
    </location>
</feature>
<feature type="region of interest" description="Disordered" evidence="1">
    <location>
        <begin position="2303"/>
        <end position="2354"/>
    </location>
</feature>
<proteinExistence type="predicted"/>
<dbReference type="SUPFAM" id="SSF117281">
    <property type="entry name" value="Kelch motif"/>
    <property type="match status" value="1"/>
</dbReference>
<feature type="region of interest" description="Disordered" evidence="1">
    <location>
        <begin position="699"/>
        <end position="721"/>
    </location>
</feature>
<dbReference type="Proteomes" id="UP000274082">
    <property type="component" value="Chromosome 23"/>
</dbReference>
<protein>
    <submittedName>
        <fullName evidence="2">Galactose oxidase, central domain containing protein, putative</fullName>
    </submittedName>
</protein>
<feature type="compositionally biased region" description="Basic and acidic residues" evidence="1">
    <location>
        <begin position="2650"/>
        <end position="2661"/>
    </location>
</feature>
<feature type="compositionally biased region" description="Low complexity" evidence="1">
    <location>
        <begin position="2947"/>
        <end position="2963"/>
    </location>
</feature>
<dbReference type="VEuPathDB" id="TriTrypDB:LDHU3_23.0930"/>
<feature type="region of interest" description="Disordered" evidence="1">
    <location>
        <begin position="297"/>
        <end position="363"/>
    </location>
</feature>
<feature type="compositionally biased region" description="Low complexity" evidence="1">
    <location>
        <begin position="2518"/>
        <end position="2529"/>
    </location>
</feature>
<feature type="region of interest" description="Disordered" evidence="1">
    <location>
        <begin position="827"/>
        <end position="848"/>
    </location>
</feature>
<feature type="compositionally biased region" description="Basic and acidic residues" evidence="1">
    <location>
        <begin position="2679"/>
        <end position="2694"/>
    </location>
</feature>
<dbReference type="EMBL" id="CP029522">
    <property type="protein sequence ID" value="AYU78945.1"/>
    <property type="molecule type" value="Genomic_DNA"/>
</dbReference>
<feature type="compositionally biased region" description="Low complexity" evidence="1">
    <location>
        <begin position="2381"/>
        <end position="2401"/>
    </location>
</feature>
<feature type="compositionally biased region" description="Basic and acidic residues" evidence="1">
    <location>
        <begin position="196"/>
        <end position="217"/>
    </location>
</feature>
<feature type="compositionally biased region" description="Polar residues" evidence="1">
    <location>
        <begin position="3121"/>
        <end position="3131"/>
    </location>
</feature>
<sequence length="3343" mass="348166">MNDTSFLSGLSSIGEAIGETAYGRCISIFVISCEPSLDELAVRLGGPGCPWETVQLPMRQPVVLHRHPGARVARRATELAFATKSYVESLTSDVDDLHPTGGMAAMDILTSTAISAAASTLTTSAGSAAAVGGPVTELTAATDTLNATPDAEGNRGASQPSLHVCFHWAIGEVLPEFDPPAADATKNGEGDDAVCREKAHDREDGKSGSYDGRKGGGEVHYSSNGVETNSEAPATTAPAAETAAATAHEEAMTEAQGGHGEEAAAGVAARFNPPLCVNPLSAYGDTLVSEVMRTADDDRGGDVLTPQKDGYSAAISGALSSPPRSKTPRRQRPQNYRSSIIHMEMTPVMASPSKEAGGHGATTESLVKMSEDNDEDEDNVAPVVMHFPPPPPATGTARPPVVHSEPQEVALDTNIMAPVRLSNEAERLCNTVFTPLSFNNETEGTLVHQRRAAPASEEQHNTAAAVKAPAPPHPTANNLFEGADSGALIVMVGVVAIYSTSGTADPHRVVSVEVSATTADKEGTMHHPDSHTSALSFRTTPALRGLAAVVPQVSSPVLLLSRYPNDASRAAGDDDRGVANTGPAVPPALHATCILTENVASMEGGTAGSCTSTTLWTSVADVAPRHGSLLLSASSPAPAPQMSHEVRFTGANGDVVLTLWTYMTVSAYRDAVLNLRSRATESSAQPVLQMLLIDESPSRTTKTKTSSCRNPSTATVWVSSPSSSHSARADGIAHRVVTVSSAYDIVQQPVNVPVRGPLVYVAVQPSTSASAASDAQPIFLHMFSDAWTRLAAPSRAGGTRAASSTSATAVLYYRLVNASTAAAAAESSSLPAPLRERPRASSKTNKNAELREVTIMINPPATFLSALPPSTGSHINTGVSTAADQSDAAFRPASAWNLALCHAVTHAVLAEASPETGVLVYHGFLPVLSDRRRASGKCEALGAAGTANADTPPVGEEALPPYEVTLVPAAGLPKTGDGASPPLKPAAGTMRPITTTSPARATPANRGSGLASQGVAKAASPNAWSGAVWFSSSALYSAASTGAHWKTSICVSSAPALLSATTLMLRSPSAALGAQLEVTCAVRSHTLDTDSAVFCLRSLRLVPSSVAGGAQGPQTAASPLPLSQVQLWFTTSGGSAEEVRAAWGVAGAPSAKELQHAWAPAVPASSSCCTPALCVDADGQLASTGPPVLLSTTNARARLCVALTTAAETTAVSDGTADARALRHCVATVRKSVIHRYKAHASSRAEQGSDEADNQRQAQPQLTEEQMAEVFVQCVNAVAMGVDNYAEVDLSPSLVAASERPGRTRHRLLISFVSGAIRMSHHVVLELQGQWIKMPRRVTVVSENYTPSPRLWALRRSCIVRHPDPLHRAVCSRVGVSDGVRLAQKVLEAYMGYDVAVQSVPLDYTDPSEHAVQTLLPGLLYDKLVVQVKQKEARLQPYCEVIRILSSGMLAASLRRGGHAAAALEKTASDHDDMAFEETTALLEHIFGPAGLAHAAYVSGASRKVAIVHFFFGDAYTTRTVLNVSCTVSVDAMGAVPNVPTQPCGDGHSPLPPSPGGSVPSIKKATSCSTAFSSSSLQVLCDSLIRTSTLCSFLPVSSLVHAFPGESRHRYPSELTWYHGSLNITSEEEQRRREEGEAAWRRGLTEQRLGVYIKPGPLVVSAITQHPCDCLPLLVEPSLTRCADGQHYIVFGGLSATARTASSSVYAFDDTAQTWKPLRARLSSRGMASSSTPAAVPPPRYGHTAVYRPADAAVYIFGGRGRSSDAEAEPMSDSQPRDDAGGASALVYSDVWRLSWDANAGTVAATELHCTWADKPSRDTGGSENRISSMLTGDFEGGLARWRHAAVLHNDYIVVIGGQSSSGACCSCAEVLYLDIGTQEWAARRSFGTEVPCPRYGLAATLVSGGSALYIFGGWGHEQSKAGKLHSAAHSGSDANGAAARKDEEQSAVALSDFFKLDLITRMWSRVEPNGTVRPPALELADMTSCIMDDCPVILLVGGRTSSAVVATPTAEQAAASPLMVFLFSTATLFWRIVRMDCTPVATRFGLRAVASAASAKAPGLRNTMKNAQRAHSSCARRSLPLRGPRIGSILIVGGLPLEEAEIAQTAPAISMLLAAGNGSAAASRRAASVSRGMGESVPSKQGFLTPGPPPVPRSTAMGRPMTGPARTTSRGQHPPPSGHRRAPAIASGWLQTSQSMRASGDGRYEHSRAAGVLALPTTSAVAIRQLTERLHGPASVLGQATTAATPAGPHHPSCYSTLTPSQQRRLVRRLYTQSIEIRAVHRQQLQNEVNQERATPAFRTIRSRRCSPGAGRSSMPAGESTAPLHRPPYGAAATVDEGSSPSATRDTIEANGSGGAFIHGGPIAGVSLAGRDLQDAFLVRGSRSSSLTTSSSSNSRMSSRSESEWDAEVVGPQPVDASSTALSGEGDGSDSKYAKHVEKVDAGAKVSEAESAAPEPDDAIAGIAATLHFDDAKTSSEDEGSAVTEKKSEKSESCKENDDHFEVASSDGSSAVRQWRNAVAPTAANPVPISMPVHVPAADMESEEVKVGDEKDDASVATSGPPQADEVAPAAEVEEEEPHKIEQQAPHEPATPPPASQSSSKSLSLPPAALAASEKAVAGDEAAAAALCLPDDSSAVASPLPSIHSIPAVDHDDKIDRDGASDDPEEDVVTPSTPPLEVRGKENEAQPKEKNDDYADTDDDWESMSNADENDGHAGRIKSTSSAESRFSIGEAAEELIEDLTPPPAPREHTTPPSSSSVLSLPPLKEARTVPEVTAVRAEELSEAATASSDSSSVEDVAEKPLGAVAEEAVFSSQAREVNDVFSSFASSLADAPAVAALAVEAPAAPVSPLQSSNAGDEDDSSEAAPSTPAVGTSHLAAAEEDDKEEAAFEEPQQDADALVEQPPAAPPTPSSTSFAALDSPAAPPVPASFSDSRQDSRQWADTEGPHATATPPAEAIEPALAVHADIGDENASSKAETPIDESEAATPLPVAEQPEEEVHSSNESDNEAALAANAAPATDCQTTSLSDSSEVLSETPEAPAAVPDSHASSVAAGNVYDAGAAAASPPTHDEEVEETQDAQRLHGESDFGGEPGVQDDAEESGLAMAMGPSAADVDEKTLEGSSATLMQSRHGQESMEEEQRGSAAAASVAESSVHNEGDSGLRTPAASQVEESGSCGWEELEEGPAPAAELSEVEDTAGAEQVTSVSMSPMREEASDNWSELSSVEEEEALVQESRFAPVSAEPSKDEKDDAVPLSDELNAVGLSAPAAAVSTYSDEETPATQVNASPATQAATEDAYEEFGTQSSSEEEVKEAAMGLNDGRDLLDRRRGVEAAIHDDDFDF</sequence>
<dbReference type="InterPro" id="IPR015915">
    <property type="entry name" value="Kelch-typ_b-propeller"/>
</dbReference>
<feature type="compositionally biased region" description="Polar residues" evidence="1">
    <location>
        <begin position="3281"/>
        <end position="3294"/>
    </location>
</feature>